<reference evidence="1" key="1">
    <citation type="submission" date="2012-11" db="EMBL/GenBank/DDBJ databases">
        <title>Dependencies among metagenomic species, viruses, plasmids and units of genetic variation.</title>
        <authorList>
            <person name="Nielsen H.B."/>
            <person name="Almeida M."/>
            <person name="Juncker A.S."/>
            <person name="Rasmussen S."/>
            <person name="Li J."/>
            <person name="Sunagawa S."/>
            <person name="Plichta D."/>
            <person name="Gautier L."/>
            <person name="Le Chatelier E."/>
            <person name="Peletier E."/>
            <person name="Bonde I."/>
            <person name="Nielsen T."/>
            <person name="Manichanh C."/>
            <person name="Arumugam M."/>
            <person name="Batto J."/>
            <person name="Santos M.B.Q.D."/>
            <person name="Blom N."/>
            <person name="Borruel N."/>
            <person name="Burgdorf K.S."/>
            <person name="Boumezbeur F."/>
            <person name="Casellas F."/>
            <person name="Dore J."/>
            <person name="Guarner F."/>
            <person name="Hansen T."/>
            <person name="Hildebrand F."/>
            <person name="Kaas R.S."/>
            <person name="Kennedy S."/>
            <person name="Kristiansen K."/>
            <person name="Kultima J.R."/>
            <person name="Leonard P."/>
            <person name="Levenez F."/>
            <person name="Lund O."/>
            <person name="Moumen B."/>
            <person name="Le Paslier D."/>
            <person name="Pons N."/>
            <person name="Pedersen O."/>
            <person name="Prifti E."/>
            <person name="Qin J."/>
            <person name="Raes J."/>
            <person name="Tap J."/>
            <person name="Tims S."/>
            <person name="Ussery D.W."/>
            <person name="Yamada T."/>
            <person name="MetaHit consortium"/>
            <person name="Renault P."/>
            <person name="Sicheritz-Ponten T."/>
            <person name="Bork P."/>
            <person name="Wang J."/>
            <person name="Brunak S."/>
            <person name="Ehrlich S.D."/>
        </authorList>
    </citation>
    <scope>NUCLEOTIDE SEQUENCE [LARGE SCALE GENOMIC DNA]</scope>
</reference>
<dbReference type="HOGENOM" id="CLU_1033861_0_0_9"/>
<dbReference type="AlphaFoldDB" id="R6IJK5"/>
<protein>
    <submittedName>
        <fullName evidence="1">Uncharacterized protein</fullName>
    </submittedName>
</protein>
<organism evidence="1">
    <name type="scientific">Phascolarctobacterium faecium</name>
    <dbReference type="NCBI Taxonomy" id="33025"/>
    <lineage>
        <taxon>Bacteria</taxon>
        <taxon>Bacillati</taxon>
        <taxon>Bacillota</taxon>
        <taxon>Negativicutes</taxon>
        <taxon>Acidaminococcales</taxon>
        <taxon>Acidaminococcaceae</taxon>
        <taxon>Phascolarctobacterium</taxon>
    </lineage>
</organism>
<sequence length="269" mass="29900">MGAGLGLRDTSGAMNLANSLGLLGGAILEAQVAKDARREKLGNAEADRIFALTSEEDKQKLSTLDILARSEKFDLADNPYAAARIDELRGQHLNTLYKNEYDQSVAPNQPLAKDSQENAKTFEDYMNSRLKEDGITFTNSTAFNKGFFSSRPIDLLEQDAKYRKRRQNDLEEKRNAALSSKADDIITNSYGRADADVARDLQKLQEDEMLTGVSLNVRLKLSEGILKSLALNGSPSQITAYGETVLYFDDTTGQKVRVKDLNPMYKLIY</sequence>
<comment type="caution">
    <text evidence="1">The sequence shown here is derived from an EMBL/GenBank/DDBJ whole genome shotgun (WGS) entry which is preliminary data.</text>
</comment>
<proteinExistence type="predicted"/>
<gene>
    <name evidence="1" type="ORF">BN533_00637</name>
</gene>
<accession>R6IJK5</accession>
<name>R6IJK5_9FIRM</name>
<dbReference type="eggNOG" id="ENOG502ZDAA">
    <property type="taxonomic scope" value="Bacteria"/>
</dbReference>
<dbReference type="STRING" id="1262914.BN533_00637"/>
<evidence type="ECO:0000313" key="1">
    <source>
        <dbReference type="EMBL" id="CDB45511.1"/>
    </source>
</evidence>
<dbReference type="EMBL" id="CBDS010000039">
    <property type="protein sequence ID" value="CDB45511.1"/>
    <property type="molecule type" value="Genomic_DNA"/>
</dbReference>
<dbReference type="RefSeq" id="WP_021717540.1">
    <property type="nucleotide sequence ID" value="NZ_CAUERG010000005.1"/>
</dbReference>